<evidence type="ECO:0000256" key="1">
    <source>
        <dbReference type="SAM" id="MobiDB-lite"/>
    </source>
</evidence>
<protein>
    <submittedName>
        <fullName evidence="2">Uncharacterized protein</fullName>
    </submittedName>
</protein>
<keyword evidence="3" id="KW-1185">Reference proteome</keyword>
<dbReference type="Proteomes" id="UP000195331">
    <property type="component" value="Chromosome"/>
</dbReference>
<dbReference type="KEGG" id="mdx:BTO20_21645"/>
<gene>
    <name evidence="2" type="ORF">BTO20_21645</name>
</gene>
<organism evidence="2 3">
    <name type="scientific">Mycobacterium dioxanotrophicus</name>
    <dbReference type="NCBI Taxonomy" id="482462"/>
    <lineage>
        <taxon>Bacteria</taxon>
        <taxon>Bacillati</taxon>
        <taxon>Actinomycetota</taxon>
        <taxon>Actinomycetes</taxon>
        <taxon>Mycobacteriales</taxon>
        <taxon>Mycobacteriaceae</taxon>
        <taxon>Mycobacterium</taxon>
    </lineage>
</organism>
<proteinExistence type="predicted"/>
<evidence type="ECO:0000313" key="3">
    <source>
        <dbReference type="Proteomes" id="UP000195331"/>
    </source>
</evidence>
<name>A0A1Y0C6Q6_9MYCO</name>
<reference evidence="2 3" key="1">
    <citation type="submission" date="2017-04" db="EMBL/GenBank/DDBJ databases">
        <title>Whole Genome Sequence of 1,4-Dioxane Degrading Bacterium Mycobacterium dioxanotrophicus PH-06.</title>
        <authorList>
            <person name="He Y."/>
        </authorList>
    </citation>
    <scope>NUCLEOTIDE SEQUENCE [LARGE SCALE GENOMIC DNA]</scope>
    <source>
        <strain evidence="2 3">PH-06</strain>
    </source>
</reference>
<sequence length="79" mass="8969">MRTRHHSLVAGPSTLPKVIDKHPRAAAERPNCPLAERDRDLHDISKPHPYASIRIYCRVDCRSPHRHAAGTDTKDDTRP</sequence>
<feature type="region of interest" description="Disordered" evidence="1">
    <location>
        <begin position="1"/>
        <end position="26"/>
    </location>
</feature>
<dbReference type="AlphaFoldDB" id="A0A1Y0C6Q6"/>
<accession>A0A1Y0C6Q6</accession>
<evidence type="ECO:0000313" key="2">
    <source>
        <dbReference type="EMBL" id="ART70792.1"/>
    </source>
</evidence>
<dbReference type="EMBL" id="CP020809">
    <property type="protein sequence ID" value="ART70792.1"/>
    <property type="molecule type" value="Genomic_DNA"/>
</dbReference>